<proteinExistence type="predicted"/>
<dbReference type="Proteomes" id="UP000706039">
    <property type="component" value="Unassembled WGS sequence"/>
</dbReference>
<feature type="transmembrane region" description="Helical" evidence="1">
    <location>
        <begin position="21"/>
        <end position="42"/>
    </location>
</feature>
<feature type="domain" description="DUF7847" evidence="2">
    <location>
        <begin position="9"/>
        <end position="252"/>
    </location>
</feature>
<evidence type="ECO:0000259" key="2">
    <source>
        <dbReference type="Pfam" id="PF25231"/>
    </source>
</evidence>
<keyword evidence="1" id="KW-1133">Transmembrane helix</keyword>
<reference evidence="3 4" key="1">
    <citation type="submission" date="2021-08" db="EMBL/GenBank/DDBJ databases">
        <authorList>
            <person name="Tuo L."/>
        </authorList>
    </citation>
    <scope>NUCLEOTIDE SEQUENCE [LARGE SCALE GENOMIC DNA]</scope>
    <source>
        <strain evidence="3 4">JCM 31229</strain>
    </source>
</reference>
<sequence>MINLSISDAWNQTMAFVAREAGLLMPVAFAFVGLPSVILGQFTPSMAPDQTPEPGPWMLAIIPMVILSIAGGLTLNNLVLRRGISVGEAIRLALPRILPLVGAALLLMLAGMVASVPVLMLAAVLSGGNVAAGTGIALLLMVPLFILVGIRLMFMNPVAAMEGAGPLAIVSRSWELTRGQFFKLFTMFVAFFVVLMVASIALSSIFGIVVTVVIGSPSDEPIAKLILELVSAALSTVFSVYLSAMIAHLYAQVSAPRS</sequence>
<protein>
    <recommendedName>
        <fullName evidence="2">DUF7847 domain-containing protein</fullName>
    </recommendedName>
</protein>
<comment type="caution">
    <text evidence="3">The sequence shown here is derived from an EMBL/GenBank/DDBJ whole genome shotgun (WGS) entry which is preliminary data.</text>
</comment>
<evidence type="ECO:0000256" key="1">
    <source>
        <dbReference type="SAM" id="Phobius"/>
    </source>
</evidence>
<gene>
    <name evidence="3" type="ORF">K7G82_10565</name>
</gene>
<keyword evidence="1" id="KW-0472">Membrane</keyword>
<evidence type="ECO:0000313" key="4">
    <source>
        <dbReference type="Proteomes" id="UP000706039"/>
    </source>
</evidence>
<feature type="transmembrane region" description="Helical" evidence="1">
    <location>
        <begin position="130"/>
        <end position="154"/>
    </location>
</feature>
<feature type="transmembrane region" description="Helical" evidence="1">
    <location>
        <begin position="226"/>
        <end position="251"/>
    </location>
</feature>
<dbReference type="EMBL" id="JAINVV010000004">
    <property type="protein sequence ID" value="MBY8822737.1"/>
    <property type="molecule type" value="Genomic_DNA"/>
</dbReference>
<evidence type="ECO:0000313" key="3">
    <source>
        <dbReference type="EMBL" id="MBY8822737.1"/>
    </source>
</evidence>
<feature type="transmembrane region" description="Helical" evidence="1">
    <location>
        <begin position="181"/>
        <end position="214"/>
    </location>
</feature>
<dbReference type="InterPro" id="IPR057169">
    <property type="entry name" value="DUF7847"/>
</dbReference>
<dbReference type="RefSeq" id="WP_222989796.1">
    <property type="nucleotide sequence ID" value="NZ_JAINVV010000004.1"/>
</dbReference>
<feature type="transmembrane region" description="Helical" evidence="1">
    <location>
        <begin position="100"/>
        <end position="124"/>
    </location>
</feature>
<feature type="transmembrane region" description="Helical" evidence="1">
    <location>
        <begin position="57"/>
        <end position="79"/>
    </location>
</feature>
<keyword evidence="1" id="KW-0812">Transmembrane</keyword>
<organism evidence="3 4">
    <name type="scientific">Sphingomonas colocasiae</name>
    <dbReference type="NCBI Taxonomy" id="1848973"/>
    <lineage>
        <taxon>Bacteria</taxon>
        <taxon>Pseudomonadati</taxon>
        <taxon>Pseudomonadota</taxon>
        <taxon>Alphaproteobacteria</taxon>
        <taxon>Sphingomonadales</taxon>
        <taxon>Sphingomonadaceae</taxon>
        <taxon>Sphingomonas</taxon>
    </lineage>
</organism>
<accession>A0ABS7PQN5</accession>
<dbReference type="Pfam" id="PF25231">
    <property type="entry name" value="DUF7847"/>
    <property type="match status" value="1"/>
</dbReference>
<name>A0ABS7PQN5_9SPHN</name>
<keyword evidence="4" id="KW-1185">Reference proteome</keyword>